<reference evidence="1 2" key="1">
    <citation type="journal article" date="2017" name="BMC Biol.">
        <title>Genomic innovations, transcriptional plasticity and gene loss underlying the evolution and divergence of two highly polyphagous and invasive Helicoverpa pest species.</title>
        <authorList>
            <person name="Pearce S.L."/>
            <person name="Clarke D.F."/>
            <person name="East P.D."/>
            <person name="Elfekih S."/>
            <person name="Gordon K.H."/>
            <person name="Jermiin L.S."/>
            <person name="McGaughran A."/>
            <person name="Oakeshott J.G."/>
            <person name="Papanikolaou A."/>
            <person name="Perera O.P."/>
            <person name="Rane R.V."/>
            <person name="Richards S."/>
            <person name="Tay W.T."/>
            <person name="Walsh T.K."/>
            <person name="Anderson A."/>
            <person name="Anderson C.J."/>
            <person name="Asgari S."/>
            <person name="Board P.G."/>
            <person name="Bretschneider A."/>
            <person name="Campbell P.M."/>
            <person name="Chertemps T."/>
            <person name="Christeller J.T."/>
            <person name="Coppin C.W."/>
            <person name="Downes S.J."/>
            <person name="Duan G."/>
            <person name="Farnsworth C.A."/>
            <person name="Good R.T."/>
            <person name="Han L.B."/>
            <person name="Han Y.C."/>
            <person name="Hatje K."/>
            <person name="Horne I."/>
            <person name="Huang Y.P."/>
            <person name="Hughes D.S."/>
            <person name="Jacquin-Joly E."/>
            <person name="James W."/>
            <person name="Jhangiani S."/>
            <person name="Kollmar M."/>
            <person name="Kuwar S.S."/>
            <person name="Li S."/>
            <person name="Liu N.Y."/>
            <person name="Maibeche M.T."/>
            <person name="Miller J.R."/>
            <person name="Montagne N."/>
            <person name="Perry T."/>
            <person name="Qu J."/>
            <person name="Song S.V."/>
            <person name="Sutton G.G."/>
            <person name="Vogel H."/>
            <person name="Walenz B.P."/>
            <person name="Xu W."/>
            <person name="Zhang H.J."/>
            <person name="Zou Z."/>
            <person name="Batterham P."/>
            <person name="Edwards O.R."/>
            <person name="Feyereisen R."/>
            <person name="Gibbs R.A."/>
            <person name="Heckel D.G."/>
            <person name="McGrath A."/>
            <person name="Robin C."/>
            <person name="Scherer S.E."/>
            <person name="Worley K.C."/>
            <person name="Wu Y.D."/>
        </authorList>
    </citation>
    <scope>NUCLEOTIDE SEQUENCE [LARGE SCALE GENOMIC DNA]</scope>
    <source>
        <strain evidence="1">Harm_GR_Male_#8</strain>
        <tissue evidence="1">Whole organism</tissue>
    </source>
</reference>
<gene>
    <name evidence="1" type="primary">HaOG213753</name>
    <name evidence="1" type="ORF">B5X24_HaOG213753</name>
</gene>
<name>A0A2W1BBQ0_HELAM</name>
<evidence type="ECO:0000313" key="1">
    <source>
        <dbReference type="EMBL" id="PZC71254.1"/>
    </source>
</evidence>
<protein>
    <submittedName>
        <fullName evidence="1">Uncharacterized protein</fullName>
    </submittedName>
</protein>
<evidence type="ECO:0000313" key="2">
    <source>
        <dbReference type="Proteomes" id="UP000249218"/>
    </source>
</evidence>
<dbReference type="AlphaFoldDB" id="A0A2W1BBQ0"/>
<sequence>MRCGASMYPVQVSRQQFCRHRRCHRRMLSRHSARCPAPVPAAPPLAAATPLEQLPVSAASTKHQDVRRDYARVTGSKIDATKKPVPVKGPGNRADDEGFVTVQRMKRRQRTNKNRCGTAPIEPNIKIRAAKPNTPVYISRLHYTTKAEDILEYVRQKLKYAPRVQLLESIKFVYS</sequence>
<dbReference type="EMBL" id="KZ150352">
    <property type="protein sequence ID" value="PZC71254.1"/>
    <property type="molecule type" value="Genomic_DNA"/>
</dbReference>
<keyword evidence="2" id="KW-1185">Reference proteome</keyword>
<dbReference type="Proteomes" id="UP000249218">
    <property type="component" value="Unassembled WGS sequence"/>
</dbReference>
<proteinExistence type="predicted"/>
<accession>A0A2W1BBQ0</accession>
<organism evidence="1 2">
    <name type="scientific">Helicoverpa armigera</name>
    <name type="common">Cotton bollworm</name>
    <name type="synonym">Heliothis armigera</name>
    <dbReference type="NCBI Taxonomy" id="29058"/>
    <lineage>
        <taxon>Eukaryota</taxon>
        <taxon>Metazoa</taxon>
        <taxon>Ecdysozoa</taxon>
        <taxon>Arthropoda</taxon>
        <taxon>Hexapoda</taxon>
        <taxon>Insecta</taxon>
        <taxon>Pterygota</taxon>
        <taxon>Neoptera</taxon>
        <taxon>Endopterygota</taxon>
        <taxon>Lepidoptera</taxon>
        <taxon>Glossata</taxon>
        <taxon>Ditrysia</taxon>
        <taxon>Noctuoidea</taxon>
        <taxon>Noctuidae</taxon>
        <taxon>Heliothinae</taxon>
        <taxon>Helicoverpa</taxon>
    </lineage>
</organism>